<dbReference type="EMBL" id="QPGR01000006">
    <property type="protein sequence ID" value="TBR81316.1"/>
    <property type="molecule type" value="Genomic_DNA"/>
</dbReference>
<proteinExistence type="predicted"/>
<keyword evidence="1" id="KW-0489">Methyltransferase</keyword>
<reference evidence="1 2" key="1">
    <citation type="submission" date="2018-07" db="EMBL/GenBank/DDBJ databases">
        <title>Campylobacter zealandensis sp. nov., isolated from birds and water in New Zealand.</title>
        <authorList>
            <person name="Wilkinson D.A."/>
            <person name="Biggs P.J."/>
            <person name="French N.P."/>
            <person name="Midwinter A.C."/>
        </authorList>
    </citation>
    <scope>NUCLEOTIDE SEQUENCE [LARGE SCALE GENOMIC DNA]</scope>
    <source>
        <strain evidence="1 2">B423b</strain>
    </source>
</reference>
<organism evidence="1 2">
    <name type="scientific">Campylobacter novaezeelandiae</name>
    <dbReference type="NCBI Taxonomy" id="2267891"/>
    <lineage>
        <taxon>Bacteria</taxon>
        <taxon>Pseudomonadati</taxon>
        <taxon>Campylobacterota</taxon>
        <taxon>Epsilonproteobacteria</taxon>
        <taxon>Campylobacterales</taxon>
        <taxon>Campylobacteraceae</taxon>
        <taxon>Campylobacter</taxon>
    </lineage>
</organism>
<dbReference type="Gene3D" id="3.40.50.150">
    <property type="entry name" value="Vaccinia Virus protein VP39"/>
    <property type="match status" value="1"/>
</dbReference>
<sequence>MENIRFNSSNNGGGDCPLCKEKAEFKQILMLKNVFSSGDIFEFEAMKKIGEKGYARGDCIMDLRQCNQCGVLYNFAFDVSKMLKAYSNKAYYQQKNFTSRLNKTLIQIKDKIISHAKKDSIFLEIAPGLCDLLFALAKEVKFIYSVDPSHTSLIAKDLKNVMHIQSFFEAKKIRSILKDEKVDFIVFRHLLEHIEKPNEFLKEVVDFLDFGGKIYLEVPNTLEIFKHKKFYEFFHDHVSFFEENTLVNVLSKLNCVLIDKHYLYDEQWMGLIFEKRFDVKELNLEVKFFNEKNYFQREVKMLNDFLKSFENVAFMGAGIHSNTMLGFIDEKNLVKLKYCFDLNPEKIGRFLQNSSIKIINASKESLKDIECIIMTMALHEKVVFENEILNFKKQGLAPKLKAVILSAKELRLVNLKENGC</sequence>
<dbReference type="Proteomes" id="UP000292583">
    <property type="component" value="Unassembled WGS sequence"/>
</dbReference>
<keyword evidence="1" id="KW-0808">Transferase</keyword>
<protein>
    <submittedName>
        <fullName evidence="1">Methyltransferase domain-containing protein</fullName>
    </submittedName>
</protein>
<dbReference type="OrthoDB" id="7342932at2"/>
<evidence type="ECO:0000313" key="2">
    <source>
        <dbReference type="Proteomes" id="UP000292583"/>
    </source>
</evidence>
<name>A0A4Q9JUX7_9BACT</name>
<gene>
    <name evidence="1" type="ORF">DU473_04295</name>
</gene>
<dbReference type="SUPFAM" id="SSF53335">
    <property type="entry name" value="S-adenosyl-L-methionine-dependent methyltransferases"/>
    <property type="match status" value="1"/>
</dbReference>
<dbReference type="Gene3D" id="3.40.50.720">
    <property type="entry name" value="NAD(P)-binding Rossmann-like Domain"/>
    <property type="match status" value="1"/>
</dbReference>
<dbReference type="GO" id="GO:0008168">
    <property type="term" value="F:methyltransferase activity"/>
    <property type="evidence" value="ECO:0007669"/>
    <property type="project" value="UniProtKB-KW"/>
</dbReference>
<evidence type="ECO:0000313" key="1">
    <source>
        <dbReference type="EMBL" id="TBR81316.1"/>
    </source>
</evidence>
<dbReference type="Pfam" id="PF13489">
    <property type="entry name" value="Methyltransf_23"/>
    <property type="match status" value="1"/>
</dbReference>
<dbReference type="AlphaFoldDB" id="A0A4Q9JUX7"/>
<comment type="caution">
    <text evidence="1">The sequence shown here is derived from an EMBL/GenBank/DDBJ whole genome shotgun (WGS) entry which is preliminary data.</text>
</comment>
<dbReference type="InterPro" id="IPR029063">
    <property type="entry name" value="SAM-dependent_MTases_sf"/>
</dbReference>
<dbReference type="GO" id="GO:0032259">
    <property type="term" value="P:methylation"/>
    <property type="evidence" value="ECO:0007669"/>
    <property type="project" value="UniProtKB-KW"/>
</dbReference>
<accession>A0A4Q9JUX7</accession>
<keyword evidence="2" id="KW-1185">Reference proteome</keyword>
<dbReference type="RefSeq" id="WP_131186591.1">
    <property type="nucleotide sequence ID" value="NZ_QPGR01000006.1"/>
</dbReference>